<dbReference type="Bgee" id="ENSGGOG00000037357">
    <property type="expression patterns" value="Expressed in testis and 1 other cell type or tissue"/>
</dbReference>
<dbReference type="GeneTree" id="ENSGT00700000106100"/>
<reference evidence="2 3" key="2">
    <citation type="journal article" date="2012" name="Nature">
        <title>Insights into hominid evolution from the gorilla genome sequence.</title>
        <authorList>
            <person name="Scally A."/>
            <person name="Dutheil J.Y."/>
            <person name="Hillier L.W."/>
            <person name="Jordan G.E."/>
            <person name="Goodhead I."/>
            <person name="Herrero J."/>
            <person name="Hobolth A."/>
            <person name="Lappalainen T."/>
            <person name="Mailund T."/>
            <person name="Marques-Bonet T."/>
            <person name="McCarthy S."/>
            <person name="Montgomery S.H."/>
            <person name="Schwalie P.C."/>
            <person name="Tang Y.A."/>
            <person name="Ward M.C."/>
            <person name="Xue Y."/>
            <person name="Yngvadottir B."/>
            <person name="Alkan C."/>
            <person name="Andersen L.N."/>
            <person name="Ayub Q."/>
            <person name="Ball E.V."/>
            <person name="Beal K."/>
            <person name="Bradley B.J."/>
            <person name="Chen Y."/>
            <person name="Clee C.M."/>
            <person name="Fitzgerald S."/>
            <person name="Graves T.A."/>
            <person name="Gu Y."/>
            <person name="Heath P."/>
            <person name="Heger A."/>
            <person name="Karakoc E."/>
            <person name="Kolb-Kokocinski A."/>
            <person name="Laird G.K."/>
            <person name="Lunter G."/>
            <person name="Meader S."/>
            <person name="Mort M."/>
            <person name="Mullikin J.C."/>
            <person name="Munch K."/>
            <person name="O'Connor T.D."/>
            <person name="Phillips A.D."/>
            <person name="Prado-Martinez J."/>
            <person name="Rogers A.S."/>
            <person name="Sajjadian S."/>
            <person name="Schmidt D."/>
            <person name="Shaw K."/>
            <person name="Simpson J.T."/>
            <person name="Stenson P.D."/>
            <person name="Turner D.J."/>
            <person name="Vigilant L."/>
            <person name="Vilella A.J."/>
            <person name="Whitener W."/>
            <person name="Zhu B."/>
            <person name="Cooper D.N."/>
            <person name="de Jong P."/>
            <person name="Dermitzakis E.T."/>
            <person name="Eichler E.E."/>
            <person name="Flicek P."/>
            <person name="Goldman N."/>
            <person name="Mundy N.I."/>
            <person name="Ning Z."/>
            <person name="Odom D.T."/>
            <person name="Ponting C.P."/>
            <person name="Quail M.A."/>
            <person name="Ryder O.A."/>
            <person name="Searle S.M."/>
            <person name="Warren W.C."/>
            <person name="Wilson R.K."/>
            <person name="Schierup M.H."/>
            <person name="Rogers J."/>
            <person name="Tyler-Smith C."/>
            <person name="Durbin R."/>
        </authorList>
    </citation>
    <scope>NUCLEOTIDE SEQUENCE [LARGE SCALE GENOMIC DNA]</scope>
</reference>
<sequence>MGCCQDKDFEMSDEQSKEEESEDGRGDETTDTQRGPRECERGLPEGRGELRGLVVPSGAEGIDLNSPDHPNHKSNESLLITVLWRRLSTFGRRGSSRPSKRQSDQIRKQESPIREGNQEEPEKG</sequence>
<accession>A0A2I2YSD4</accession>
<evidence type="ECO:0000313" key="3">
    <source>
        <dbReference type="Proteomes" id="UP000001519"/>
    </source>
</evidence>
<dbReference type="InParanoid" id="A0A2I2YSD4"/>
<reference evidence="2" key="4">
    <citation type="submission" date="2025-09" db="UniProtKB">
        <authorList>
            <consortium name="Ensembl"/>
        </authorList>
    </citation>
    <scope>IDENTIFICATION</scope>
</reference>
<feature type="compositionally biased region" description="Basic and acidic residues" evidence="1">
    <location>
        <begin position="34"/>
        <end position="50"/>
    </location>
</feature>
<dbReference type="AlphaFoldDB" id="A0A2I2YSD4"/>
<keyword evidence="3" id="KW-1185">Reference proteome</keyword>
<reference evidence="3" key="1">
    <citation type="submission" date="2011-05" db="EMBL/GenBank/DDBJ databases">
        <title>Insights into the evolution of the great apes provided by the gorilla genome.</title>
        <authorList>
            <person name="Scally A."/>
        </authorList>
    </citation>
    <scope>NUCLEOTIDE SEQUENCE [LARGE SCALE GENOMIC DNA]</scope>
</reference>
<reference evidence="2" key="3">
    <citation type="submission" date="2025-08" db="UniProtKB">
        <authorList>
            <consortium name="Ensembl"/>
        </authorList>
    </citation>
    <scope>IDENTIFICATION</scope>
</reference>
<evidence type="ECO:0000313" key="2">
    <source>
        <dbReference type="Ensembl" id="ENSGGOP00000037874.1"/>
    </source>
</evidence>
<evidence type="ECO:0000256" key="1">
    <source>
        <dbReference type="SAM" id="MobiDB-lite"/>
    </source>
</evidence>
<feature type="region of interest" description="Disordered" evidence="1">
    <location>
        <begin position="90"/>
        <end position="124"/>
    </location>
</feature>
<feature type="compositionally biased region" description="Basic and acidic residues" evidence="1">
    <location>
        <begin position="101"/>
        <end position="124"/>
    </location>
</feature>
<feature type="compositionally biased region" description="Basic and acidic residues" evidence="1">
    <location>
        <begin position="1"/>
        <end position="10"/>
    </location>
</feature>
<feature type="compositionally biased region" description="Acidic residues" evidence="1">
    <location>
        <begin position="11"/>
        <end position="22"/>
    </location>
</feature>
<feature type="region of interest" description="Disordered" evidence="1">
    <location>
        <begin position="1"/>
        <end position="75"/>
    </location>
</feature>
<dbReference type="Ensembl" id="ENSGGOT00000044395.1">
    <property type="protein sequence ID" value="ENSGGOP00000037874.1"/>
    <property type="gene ID" value="ENSGGOG00000037357.1"/>
</dbReference>
<dbReference type="Proteomes" id="UP000001519">
    <property type="component" value="Chromosome 11"/>
</dbReference>
<proteinExistence type="predicted"/>
<protein>
    <submittedName>
        <fullName evidence="2">Testis expressed 54</fullName>
    </submittedName>
</protein>
<name>A0A2I2YSD4_GORGO</name>
<organism evidence="2 3">
    <name type="scientific">Gorilla gorilla gorilla</name>
    <name type="common">Western lowland gorilla</name>
    <dbReference type="NCBI Taxonomy" id="9595"/>
    <lineage>
        <taxon>Eukaryota</taxon>
        <taxon>Metazoa</taxon>
        <taxon>Chordata</taxon>
        <taxon>Craniata</taxon>
        <taxon>Vertebrata</taxon>
        <taxon>Euteleostomi</taxon>
        <taxon>Mammalia</taxon>
        <taxon>Eutheria</taxon>
        <taxon>Euarchontoglires</taxon>
        <taxon>Primates</taxon>
        <taxon>Haplorrhini</taxon>
        <taxon>Catarrhini</taxon>
        <taxon>Hominidae</taxon>
        <taxon>Gorilla</taxon>
    </lineage>
</organism>
<dbReference type="EMBL" id="CABD030079561">
    <property type="status" value="NOT_ANNOTATED_CDS"/>
    <property type="molecule type" value="Genomic_DNA"/>
</dbReference>
<dbReference type="OMA" id="PRECERG"/>